<dbReference type="Proteomes" id="UP000499080">
    <property type="component" value="Unassembled WGS sequence"/>
</dbReference>
<sequence>MLSDGVVLPRDNTHTARKTQELLQKFKCKSGATSIQARFAPNLGSKHLSGAKFSSNSDVKTTAQNWFNGQGRDFFQSWLNKFVLSDKCLNRFGDYVGK</sequence>
<evidence type="ECO:0000313" key="1">
    <source>
        <dbReference type="EMBL" id="GBM47835.1"/>
    </source>
</evidence>
<protein>
    <recommendedName>
        <fullName evidence="3">DUF4817 domain-containing protein</fullName>
    </recommendedName>
</protein>
<dbReference type="AlphaFoldDB" id="A0A4Y2G546"/>
<name>A0A4Y2G546_ARAVE</name>
<gene>
    <name evidence="1" type="ORF">AVEN_5211_1</name>
</gene>
<keyword evidence="2" id="KW-1185">Reference proteome</keyword>
<evidence type="ECO:0008006" key="3">
    <source>
        <dbReference type="Google" id="ProtNLM"/>
    </source>
</evidence>
<proteinExistence type="predicted"/>
<organism evidence="1 2">
    <name type="scientific">Araneus ventricosus</name>
    <name type="common">Orbweaver spider</name>
    <name type="synonym">Epeira ventricosa</name>
    <dbReference type="NCBI Taxonomy" id="182803"/>
    <lineage>
        <taxon>Eukaryota</taxon>
        <taxon>Metazoa</taxon>
        <taxon>Ecdysozoa</taxon>
        <taxon>Arthropoda</taxon>
        <taxon>Chelicerata</taxon>
        <taxon>Arachnida</taxon>
        <taxon>Araneae</taxon>
        <taxon>Araneomorphae</taxon>
        <taxon>Entelegynae</taxon>
        <taxon>Araneoidea</taxon>
        <taxon>Araneidae</taxon>
        <taxon>Araneus</taxon>
    </lineage>
</organism>
<accession>A0A4Y2G546</accession>
<dbReference type="OrthoDB" id="6431520at2759"/>
<dbReference type="EMBL" id="BGPR01001194">
    <property type="protein sequence ID" value="GBM47835.1"/>
    <property type="molecule type" value="Genomic_DNA"/>
</dbReference>
<reference evidence="1 2" key="1">
    <citation type="journal article" date="2019" name="Sci. Rep.">
        <title>Orb-weaving spider Araneus ventricosus genome elucidates the spidroin gene catalogue.</title>
        <authorList>
            <person name="Kono N."/>
            <person name="Nakamura H."/>
            <person name="Ohtoshi R."/>
            <person name="Moran D.A.P."/>
            <person name="Shinohara A."/>
            <person name="Yoshida Y."/>
            <person name="Fujiwara M."/>
            <person name="Mori M."/>
            <person name="Tomita M."/>
            <person name="Arakawa K."/>
        </authorList>
    </citation>
    <scope>NUCLEOTIDE SEQUENCE [LARGE SCALE GENOMIC DNA]</scope>
</reference>
<evidence type="ECO:0000313" key="2">
    <source>
        <dbReference type="Proteomes" id="UP000499080"/>
    </source>
</evidence>
<comment type="caution">
    <text evidence="1">The sequence shown here is derived from an EMBL/GenBank/DDBJ whole genome shotgun (WGS) entry which is preliminary data.</text>
</comment>